<dbReference type="Proteomes" id="UP000607397">
    <property type="component" value="Unassembled WGS sequence"/>
</dbReference>
<dbReference type="NCBIfam" id="TIGR00706">
    <property type="entry name" value="SppA_dom"/>
    <property type="match status" value="1"/>
</dbReference>
<reference evidence="6" key="1">
    <citation type="submission" date="2019-12" db="EMBL/GenBank/DDBJ databases">
        <title>High-Quality draft genome sequences of three cyanobacteria isolated from the limestone walls of the Old Cathedral of Coimbra.</title>
        <authorList>
            <person name="Tiago I."/>
            <person name="Soares F."/>
            <person name="Portugal A."/>
        </authorList>
    </citation>
    <scope>NUCLEOTIDE SEQUENCE [LARGE SCALE GENOMIC DNA]</scope>
    <source>
        <strain evidence="6">C</strain>
    </source>
</reference>
<proteinExistence type="inferred from homology"/>
<feature type="domain" description="Peptidase S49" evidence="5">
    <location>
        <begin position="112"/>
        <end position="262"/>
    </location>
</feature>
<dbReference type="InterPro" id="IPR002142">
    <property type="entry name" value="Peptidase_S49"/>
</dbReference>
<dbReference type="RefSeq" id="WP_161824976.1">
    <property type="nucleotide sequence ID" value="NZ_WVIC01000013.1"/>
</dbReference>
<dbReference type="Pfam" id="PF01343">
    <property type="entry name" value="Peptidase_S49"/>
    <property type="match status" value="1"/>
</dbReference>
<dbReference type="PANTHER" id="PTHR42987">
    <property type="entry name" value="PEPTIDASE S49"/>
    <property type="match status" value="1"/>
</dbReference>
<keyword evidence="7" id="KW-1185">Reference proteome</keyword>
<comment type="caution">
    <text evidence="6">The sequence shown here is derived from an EMBL/GenBank/DDBJ whole genome shotgun (WGS) entry which is preliminary data.</text>
</comment>
<dbReference type="InterPro" id="IPR029045">
    <property type="entry name" value="ClpP/crotonase-like_dom_sf"/>
</dbReference>
<keyword evidence="2" id="KW-0645">Protease</keyword>
<evidence type="ECO:0000256" key="1">
    <source>
        <dbReference type="ARBA" id="ARBA00008683"/>
    </source>
</evidence>
<protein>
    <submittedName>
        <fullName evidence="6">Signal peptide peptidase SppA</fullName>
    </submittedName>
</protein>
<organism evidence="6 7">
    <name type="scientific">Petrachloros mirabilis ULC683</name>
    <dbReference type="NCBI Taxonomy" id="2781853"/>
    <lineage>
        <taxon>Bacteria</taxon>
        <taxon>Bacillati</taxon>
        <taxon>Cyanobacteriota</taxon>
        <taxon>Cyanophyceae</taxon>
        <taxon>Synechococcales</taxon>
        <taxon>Petrachlorosaceae</taxon>
        <taxon>Petrachloros</taxon>
        <taxon>Petrachloros mirabilis</taxon>
    </lineage>
</organism>
<comment type="similarity">
    <text evidence="1">Belongs to the peptidase S49 family.</text>
</comment>
<dbReference type="Gene3D" id="6.20.330.10">
    <property type="match status" value="1"/>
</dbReference>
<keyword evidence="3" id="KW-0378">Hydrolase</keyword>
<evidence type="ECO:0000256" key="2">
    <source>
        <dbReference type="ARBA" id="ARBA00022670"/>
    </source>
</evidence>
<dbReference type="EMBL" id="WVIC01000013">
    <property type="protein sequence ID" value="NCJ06498.1"/>
    <property type="molecule type" value="Genomic_DNA"/>
</dbReference>
<evidence type="ECO:0000256" key="3">
    <source>
        <dbReference type="ARBA" id="ARBA00022801"/>
    </source>
</evidence>
<sequence>MRLDRILALMLVVVCLVAALGNWLSGTTPSRSAGFGSGLQQADVALIDVYGIISDTAAGGFGADDAGANNLIRAVRRAREDEVKAILLRINSPGGTASASQAVYEELMRTRQETDIKIVASLGDVAASGGYYVASAAEHIVANPATVTGSIGVIVRTQNVSSLLDKIGVTTSTVQSGQYKDILSPFRDPTADERALVQGIVSESYQQFLDAIAAGRDLSIDTLRPLADGRIFTGSQAVTLELVDSLGNSTDALNKATELAGIDGEPVVRNYSSTFWPGSLGAFLSTTLSEWLPGYQNLKTAQWNWIPLTLME</sequence>
<dbReference type="GO" id="GO:0006508">
    <property type="term" value="P:proteolysis"/>
    <property type="evidence" value="ECO:0007669"/>
    <property type="project" value="UniProtKB-KW"/>
</dbReference>
<name>A0A8K1ZX38_9CYAN</name>
<dbReference type="SUPFAM" id="SSF52096">
    <property type="entry name" value="ClpP/crotonase"/>
    <property type="match status" value="1"/>
</dbReference>
<keyword evidence="4" id="KW-0720">Serine protease</keyword>
<dbReference type="Gene3D" id="3.90.226.10">
    <property type="entry name" value="2-enoyl-CoA Hydratase, Chain A, domain 1"/>
    <property type="match status" value="1"/>
</dbReference>
<evidence type="ECO:0000259" key="5">
    <source>
        <dbReference type="Pfam" id="PF01343"/>
    </source>
</evidence>
<evidence type="ECO:0000256" key="4">
    <source>
        <dbReference type="ARBA" id="ARBA00022825"/>
    </source>
</evidence>
<accession>A0A8K1ZX38</accession>
<dbReference type="CDD" id="cd07023">
    <property type="entry name" value="S49_Sppa_N_C"/>
    <property type="match status" value="1"/>
</dbReference>
<evidence type="ECO:0000313" key="7">
    <source>
        <dbReference type="Proteomes" id="UP000607397"/>
    </source>
</evidence>
<gene>
    <name evidence="6" type="primary">sppA</name>
    <name evidence="6" type="ORF">GS597_08225</name>
</gene>
<dbReference type="InterPro" id="IPR004635">
    <property type="entry name" value="Pept_S49_SppA"/>
</dbReference>
<evidence type="ECO:0000313" key="6">
    <source>
        <dbReference type="EMBL" id="NCJ06498.1"/>
    </source>
</evidence>
<dbReference type="InterPro" id="IPR047272">
    <property type="entry name" value="S49_SppA_C"/>
</dbReference>
<dbReference type="GO" id="GO:0008236">
    <property type="term" value="F:serine-type peptidase activity"/>
    <property type="evidence" value="ECO:0007669"/>
    <property type="project" value="UniProtKB-KW"/>
</dbReference>
<dbReference type="AlphaFoldDB" id="A0A8K1ZX38"/>
<dbReference type="PANTHER" id="PTHR42987:SF4">
    <property type="entry name" value="PROTEASE SOHB-RELATED"/>
    <property type="match status" value="1"/>
</dbReference>